<organism evidence="7">
    <name type="scientific">Spodoptera frugiperda</name>
    <name type="common">Fall armyworm</name>
    <dbReference type="NCBI Taxonomy" id="7108"/>
    <lineage>
        <taxon>Eukaryota</taxon>
        <taxon>Metazoa</taxon>
        <taxon>Ecdysozoa</taxon>
        <taxon>Arthropoda</taxon>
        <taxon>Hexapoda</taxon>
        <taxon>Insecta</taxon>
        <taxon>Pterygota</taxon>
        <taxon>Neoptera</taxon>
        <taxon>Endopterygota</taxon>
        <taxon>Lepidoptera</taxon>
        <taxon>Glossata</taxon>
        <taxon>Ditrysia</taxon>
        <taxon>Noctuoidea</taxon>
        <taxon>Noctuidae</taxon>
        <taxon>Amphipyrinae</taxon>
        <taxon>Spodoptera</taxon>
    </lineage>
</organism>
<feature type="transmembrane region" description="Helical" evidence="5">
    <location>
        <begin position="689"/>
        <end position="709"/>
    </location>
</feature>
<dbReference type="InterPro" id="IPR001902">
    <property type="entry name" value="SLC26A/SulP_fam"/>
</dbReference>
<keyword evidence="2 5" id="KW-0812">Transmembrane</keyword>
<gene>
    <name evidence="7" type="ORF">SFRICE_021730</name>
</gene>
<evidence type="ECO:0000256" key="3">
    <source>
        <dbReference type="ARBA" id="ARBA00022989"/>
    </source>
</evidence>
<feature type="transmembrane region" description="Helical" evidence="5">
    <location>
        <begin position="945"/>
        <end position="961"/>
    </location>
</feature>
<comment type="subcellular location">
    <subcellularLocation>
        <location evidence="1">Membrane</location>
        <topology evidence="1">Multi-pass membrane protein</topology>
    </subcellularLocation>
</comment>
<dbReference type="AlphaFoldDB" id="A0A2H1W8A2"/>
<dbReference type="PANTHER" id="PTHR11814">
    <property type="entry name" value="SULFATE TRANSPORTER"/>
    <property type="match status" value="1"/>
</dbReference>
<feature type="transmembrane region" description="Helical" evidence="5">
    <location>
        <begin position="237"/>
        <end position="257"/>
    </location>
</feature>
<feature type="transmembrane region" description="Helical" evidence="5">
    <location>
        <begin position="430"/>
        <end position="463"/>
    </location>
</feature>
<dbReference type="EMBL" id="ODYU01006956">
    <property type="protein sequence ID" value="SOQ49277.1"/>
    <property type="molecule type" value="Genomic_DNA"/>
</dbReference>
<feature type="transmembrane region" description="Helical" evidence="5">
    <location>
        <begin position="375"/>
        <end position="396"/>
    </location>
</feature>
<dbReference type="GO" id="GO:0055085">
    <property type="term" value="P:transmembrane transport"/>
    <property type="evidence" value="ECO:0007669"/>
    <property type="project" value="InterPro"/>
</dbReference>
<evidence type="ECO:0000256" key="5">
    <source>
        <dbReference type="SAM" id="Phobius"/>
    </source>
</evidence>
<feature type="transmembrane region" description="Helical" evidence="5">
    <location>
        <begin position="336"/>
        <end position="355"/>
    </location>
</feature>
<feature type="domain" description="STAS" evidence="6">
    <location>
        <begin position="1036"/>
        <end position="1123"/>
    </location>
</feature>
<feature type="transmembrane region" description="Helical" evidence="5">
    <location>
        <begin position="123"/>
        <end position="147"/>
    </location>
</feature>
<feature type="transmembrane region" description="Helical" evidence="5">
    <location>
        <begin position="758"/>
        <end position="782"/>
    </location>
</feature>
<dbReference type="InterPro" id="IPR011547">
    <property type="entry name" value="SLC26A/SulP_dom"/>
</dbReference>
<feature type="transmembrane region" description="Helical" evidence="5">
    <location>
        <begin position="618"/>
        <end position="642"/>
    </location>
</feature>
<feature type="transmembrane region" description="Helical" evidence="5">
    <location>
        <begin position="52"/>
        <end position="75"/>
    </location>
</feature>
<feature type="transmembrane region" description="Helical" evidence="5">
    <location>
        <begin position="302"/>
        <end position="324"/>
    </location>
</feature>
<protein>
    <submittedName>
        <fullName evidence="7">SFRICE_021730</fullName>
    </submittedName>
</protein>
<feature type="transmembrane region" description="Helical" evidence="5">
    <location>
        <begin position="199"/>
        <end position="217"/>
    </location>
</feature>
<keyword evidence="3 5" id="KW-1133">Transmembrane helix</keyword>
<name>A0A2H1W8A2_SPOFR</name>
<proteinExistence type="predicted"/>
<dbReference type="GO" id="GO:0016020">
    <property type="term" value="C:membrane"/>
    <property type="evidence" value="ECO:0007669"/>
    <property type="project" value="UniProtKB-SubCell"/>
</dbReference>
<keyword evidence="4 5" id="KW-0472">Membrane</keyword>
<feature type="transmembrane region" description="Helical" evidence="5">
    <location>
        <begin position="401"/>
        <end position="418"/>
    </location>
</feature>
<dbReference type="Pfam" id="PF00916">
    <property type="entry name" value="Sulfate_transp"/>
    <property type="match status" value="2"/>
</dbReference>
<evidence type="ECO:0000256" key="4">
    <source>
        <dbReference type="ARBA" id="ARBA00023136"/>
    </source>
</evidence>
<feature type="transmembrane region" description="Helical" evidence="5">
    <location>
        <begin position="1005"/>
        <end position="1027"/>
    </location>
</feature>
<reference evidence="7" key="1">
    <citation type="submission" date="2016-07" db="EMBL/GenBank/DDBJ databases">
        <authorList>
            <person name="Bretaudeau A."/>
        </authorList>
    </citation>
    <scope>NUCLEOTIDE SEQUENCE</scope>
    <source>
        <strain evidence="7">Rice</strain>
        <tissue evidence="7">Whole body</tissue>
    </source>
</reference>
<dbReference type="InterPro" id="IPR036513">
    <property type="entry name" value="STAS_dom_sf"/>
</dbReference>
<sequence>MTVVDQDAVNKVTLRKTKQCLQKTCSVETVKKRIPIINWLPKYKAEYFIQDVIAGITVALTAIPQGIAYAVIAGLPPEYGLYASLTAGLVYVFFGSCHNVTVGPTAIVATMTGKYVADYSADFAVLTAFLSGIFIFTMGILNLGFLVEFISMPVISGFTTAAALQIAASQLKAYFGLDGSSGSYFLESVQNFVTHINSARLWEIVLSSATVVMLILLKKMGQGCKRTDGFVKQMRWFLSLSRNAIVVIIGMIIAYILNVTLHTEPLLLIGDIGSGLPKFGVPPFSTVIGNQTYSFKEMVEVLGVQSAVIPIIAILETIAIAKAFAVGGRIDATQEMIAVGLCNIFGSFGQSMPITGSFTRTALNHVSGVKTPAGGLTNVFILFVALTSLTSAFYYIPKASLAGLIITAMFFMIDYEVFGKLWRNGIKDFVLMLVTMLISLFVGLEYGIIAGIVLEALSLLYYVARPSLEVNRVRYEKGDVMVLTLSENMSYCAAEHLRRKILDAAAVSTNTPIIIDGTNLRRVDYTVTYNLMNIIKDLDATHQILLMNFNLGLKKLCLNMDLGLESKFVTAAKEPKNVFRRKAKKWVRKTCSVEVVKKRLPIIAWLPKYRSEYFIQDVIAGITVGLTAIPQGIAYAVIAGLSPEYGLYASLTSGVIYVIFGSCYNVTVGPTAILAAMTAKYVVDYSADFAILTAFLSGVFMFIMGILNLGFLVEFISMPVISGFTTAAALQIAAAQLKSFFGLSGSSGNYFAESVKNFVFNIGTIQLWETVLSSATIVMLILLKKMGEGCKRTDGFFKQMRWFISLSRNAVVVVIGMIIAYVIREVFERDSLAVIGDIGSGLPKFGLPPFSTVIGEQTYSFIDMVKVLGVQCVVIPFVAILETIAIAKAFAEGGRIDATQEMIAVGLCNIVGSFGQSMPITGSFTRTALNHVSGVKTPAGGVTKVLLLFIALTYLTSKFYYIPKASLAGLIITAMFSMIDYQMFANLWKNSIKEFMLMLKTLSFCLFYGLEYGIIAGILIEACMLLYNVARPTVEVNVQKSEKGDLMVVTLSENVSYCAAEHLRQRIMKATSLDNTNIPIIVDGANLKKLDYTAAYNLMAIIKDLDKTHQILLLNFDPEIKKLCVYMETRFESKFVYAASPQELTDIFPKDV</sequence>
<dbReference type="SUPFAM" id="SSF52091">
    <property type="entry name" value="SpoIIaa-like"/>
    <property type="match status" value="2"/>
</dbReference>
<evidence type="ECO:0000256" key="1">
    <source>
        <dbReference type="ARBA" id="ARBA00004141"/>
    </source>
</evidence>
<feature type="transmembrane region" description="Helical" evidence="5">
    <location>
        <begin position="654"/>
        <end position="677"/>
    </location>
</feature>
<feature type="domain" description="STAS" evidence="6">
    <location>
        <begin position="470"/>
        <end position="538"/>
    </location>
</feature>
<feature type="transmembrane region" description="Helical" evidence="5">
    <location>
        <begin position="802"/>
        <end position="823"/>
    </location>
</feature>
<feature type="transmembrane region" description="Helical" evidence="5">
    <location>
        <begin position="81"/>
        <end position="102"/>
    </location>
</feature>
<dbReference type="PROSITE" id="PS50801">
    <property type="entry name" value="STAS"/>
    <property type="match status" value="2"/>
</dbReference>
<accession>A0A2H1W8A2</accession>
<evidence type="ECO:0000313" key="7">
    <source>
        <dbReference type="EMBL" id="SOQ49277.1"/>
    </source>
</evidence>
<evidence type="ECO:0000259" key="6">
    <source>
        <dbReference type="PROSITE" id="PS50801"/>
    </source>
</evidence>
<evidence type="ECO:0000256" key="2">
    <source>
        <dbReference type="ARBA" id="ARBA00022692"/>
    </source>
</evidence>
<dbReference type="InterPro" id="IPR002645">
    <property type="entry name" value="STAS_dom"/>
</dbReference>
<feature type="transmembrane region" description="Helical" evidence="5">
    <location>
        <begin position="967"/>
        <end position="984"/>
    </location>
</feature>